<feature type="transmembrane region" description="Helical" evidence="5">
    <location>
        <begin position="291"/>
        <end position="313"/>
    </location>
</feature>
<evidence type="ECO:0000256" key="1">
    <source>
        <dbReference type="ARBA" id="ARBA00004141"/>
    </source>
</evidence>
<comment type="subcellular location">
    <subcellularLocation>
        <location evidence="1">Membrane</location>
        <topology evidence="1">Multi-pass membrane protein</topology>
    </subcellularLocation>
</comment>
<feature type="domain" description="SLC26A/SulP transporter" evidence="6">
    <location>
        <begin position="51"/>
        <end position="391"/>
    </location>
</feature>
<reference evidence="7 8" key="1">
    <citation type="journal article" date="2015" name="Genome Biol. Evol.">
        <title>Phylogenomic analyses indicate that early fungi evolved digesting cell walls of algal ancestors of land plants.</title>
        <authorList>
            <person name="Chang Y."/>
            <person name="Wang S."/>
            <person name="Sekimoto S."/>
            <person name="Aerts A.L."/>
            <person name="Choi C."/>
            <person name="Clum A."/>
            <person name="LaButti K.M."/>
            <person name="Lindquist E.A."/>
            <person name="Yee Ngan C."/>
            <person name="Ohm R.A."/>
            <person name="Salamov A.A."/>
            <person name="Grigoriev I.V."/>
            <person name="Spatafora J.W."/>
            <person name="Berbee M.L."/>
        </authorList>
    </citation>
    <scope>NUCLEOTIDE SEQUENCE [LARGE SCALE GENOMIC DNA]</scope>
    <source>
        <strain evidence="7 8">NRRL 28638</strain>
    </source>
</reference>
<feature type="non-terminal residue" evidence="7">
    <location>
        <position position="391"/>
    </location>
</feature>
<keyword evidence="8" id="KW-1185">Reference proteome</keyword>
<feature type="transmembrane region" description="Helical" evidence="5">
    <location>
        <begin position="368"/>
        <end position="390"/>
    </location>
</feature>
<feature type="transmembrane region" description="Helical" evidence="5">
    <location>
        <begin position="241"/>
        <end position="261"/>
    </location>
</feature>
<evidence type="ECO:0000259" key="6">
    <source>
        <dbReference type="Pfam" id="PF00916"/>
    </source>
</evidence>
<dbReference type="EMBL" id="KQ964435">
    <property type="protein sequence ID" value="KXN73537.1"/>
    <property type="molecule type" value="Genomic_DNA"/>
</dbReference>
<evidence type="ECO:0000256" key="2">
    <source>
        <dbReference type="ARBA" id="ARBA00022692"/>
    </source>
</evidence>
<protein>
    <recommendedName>
        <fullName evidence="6">SLC26A/SulP transporter domain-containing protein</fullName>
    </recommendedName>
</protein>
<dbReference type="OMA" id="WDLPELW"/>
<organism evidence="7 8">
    <name type="scientific">Conidiobolus coronatus (strain ATCC 28846 / CBS 209.66 / NRRL 28638)</name>
    <name type="common">Delacroixia coronata</name>
    <dbReference type="NCBI Taxonomy" id="796925"/>
    <lineage>
        <taxon>Eukaryota</taxon>
        <taxon>Fungi</taxon>
        <taxon>Fungi incertae sedis</taxon>
        <taxon>Zoopagomycota</taxon>
        <taxon>Entomophthoromycotina</taxon>
        <taxon>Entomophthoromycetes</taxon>
        <taxon>Entomophthorales</taxon>
        <taxon>Ancylistaceae</taxon>
        <taxon>Conidiobolus</taxon>
    </lineage>
</organism>
<keyword evidence="3 5" id="KW-1133">Transmembrane helix</keyword>
<dbReference type="GO" id="GO:0055085">
    <property type="term" value="P:transmembrane transport"/>
    <property type="evidence" value="ECO:0007669"/>
    <property type="project" value="InterPro"/>
</dbReference>
<accession>A0A137PEY1</accession>
<dbReference type="GO" id="GO:0016020">
    <property type="term" value="C:membrane"/>
    <property type="evidence" value="ECO:0007669"/>
    <property type="project" value="UniProtKB-SubCell"/>
</dbReference>
<dbReference type="OrthoDB" id="288203at2759"/>
<dbReference type="AlphaFoldDB" id="A0A137PEY1"/>
<dbReference type="STRING" id="796925.A0A137PEY1"/>
<dbReference type="InterPro" id="IPR011547">
    <property type="entry name" value="SLC26A/SulP_dom"/>
</dbReference>
<name>A0A137PEY1_CONC2</name>
<proteinExistence type="predicted"/>
<evidence type="ECO:0000256" key="3">
    <source>
        <dbReference type="ARBA" id="ARBA00022989"/>
    </source>
</evidence>
<evidence type="ECO:0000256" key="5">
    <source>
        <dbReference type="SAM" id="Phobius"/>
    </source>
</evidence>
<evidence type="ECO:0000256" key="4">
    <source>
        <dbReference type="ARBA" id="ARBA00023136"/>
    </source>
</evidence>
<dbReference type="PANTHER" id="PTHR11814">
    <property type="entry name" value="SULFATE TRANSPORTER"/>
    <property type="match status" value="1"/>
</dbReference>
<evidence type="ECO:0000313" key="8">
    <source>
        <dbReference type="Proteomes" id="UP000070444"/>
    </source>
</evidence>
<keyword evidence="4 5" id="KW-0472">Membrane</keyword>
<evidence type="ECO:0000313" key="7">
    <source>
        <dbReference type="EMBL" id="KXN73537.1"/>
    </source>
</evidence>
<keyword evidence="2 5" id="KW-0812">Transmembrane</keyword>
<dbReference type="Proteomes" id="UP000070444">
    <property type="component" value="Unassembled WGS sequence"/>
</dbReference>
<gene>
    <name evidence="7" type="ORF">CONCODRAFT_35661</name>
</gene>
<feature type="transmembrane region" description="Helical" evidence="5">
    <location>
        <begin position="208"/>
        <end position="229"/>
    </location>
</feature>
<dbReference type="Pfam" id="PF00916">
    <property type="entry name" value="Sulfate_transp"/>
    <property type="match status" value="1"/>
</dbReference>
<sequence>MVANTSPFSTWKEDFKVKIDKRAIKVGIRDYFQSFLPILTWITTYLPKWIINDFISGLTVSLVAIPQALAYASLAQVPAQYGLTACFMPLFLYTLTGTSREMSVGPTAIVALTTGKIVLELAHYGYDAIEVASALAFWCGIIITALGVTRLGKILDLIPDPVIIGFINGAALNIASTQLPKLLGLSVSTNQSTLMIVVDVFRNIGKTWILDFAIGLSSIVFLLIIKYSVRYGRKKYDNLKYLGFAANGLAVLLFTLVVYGVKSRNQDAQIHIVGSIPNDLKIAVPNLDPRILSLASGEMVTLILVIVLEHVALAKGLSKKVGYVSNSSQELVALGGGNLLNGFFHGIPVTGSLSRTSIQSQTGAQSPLANIVAGSIILIALKFLTFLFYYL</sequence>
<dbReference type="InterPro" id="IPR001902">
    <property type="entry name" value="SLC26A/SulP_fam"/>
</dbReference>